<dbReference type="EMBL" id="CP067393">
    <property type="protein sequence ID" value="QQP86883.1"/>
    <property type="molecule type" value="Genomic_DNA"/>
</dbReference>
<reference evidence="1 2" key="1">
    <citation type="submission" date="2021-01" db="EMBL/GenBank/DDBJ databases">
        <title>Entomomonas sp. F2A isolated from a house cricket (Acheta domesticus).</title>
        <authorList>
            <person name="Spergser J."/>
            <person name="Busse H.-J."/>
        </authorList>
    </citation>
    <scope>NUCLEOTIDE SEQUENCE [LARGE SCALE GENOMIC DNA]</scope>
    <source>
        <strain evidence="1 2">F2A</strain>
    </source>
</reference>
<dbReference type="AlphaFoldDB" id="A0A974RY37"/>
<gene>
    <name evidence="1" type="ORF">JHT90_06470</name>
</gene>
<proteinExistence type="predicted"/>
<evidence type="ECO:0000313" key="1">
    <source>
        <dbReference type="EMBL" id="QQP86883.1"/>
    </source>
</evidence>
<name>A0A974RY37_9GAMM</name>
<dbReference type="KEGG" id="eaz:JHT90_06470"/>
<sequence>MSRVIVALTETGYSPIADSLYEYIQLHVDMLPEEDEVIALFKENAGNLSEYGHKLNRLFIERVQHILLSGVFSPNKEQAKKLLRVEEIFCEEDSSKDSFKISFAGITYQDPTTEELEALDKIIVNYSHTYLQGNVEVANTYTLSVPAEVVTKIKEIDTDGICEQIVDYSCGVSSTHIIETGYLRESGETLGHQALEYYDAIWKIISDYIPNFMEIKGHKPDFLVLYVSYAD</sequence>
<keyword evidence="2" id="KW-1185">Reference proteome</keyword>
<dbReference type="RefSeq" id="WP_201095349.1">
    <property type="nucleotide sequence ID" value="NZ_CP067393.1"/>
</dbReference>
<evidence type="ECO:0000313" key="2">
    <source>
        <dbReference type="Proteomes" id="UP000595278"/>
    </source>
</evidence>
<organism evidence="1 2">
    <name type="scientific">Entomomonas asaccharolytica</name>
    <dbReference type="NCBI Taxonomy" id="2785331"/>
    <lineage>
        <taxon>Bacteria</taxon>
        <taxon>Pseudomonadati</taxon>
        <taxon>Pseudomonadota</taxon>
        <taxon>Gammaproteobacteria</taxon>
        <taxon>Pseudomonadales</taxon>
        <taxon>Pseudomonadaceae</taxon>
        <taxon>Entomomonas</taxon>
    </lineage>
</organism>
<dbReference type="Proteomes" id="UP000595278">
    <property type="component" value="Chromosome"/>
</dbReference>
<accession>A0A974RY37</accession>
<protein>
    <submittedName>
        <fullName evidence="1">Uncharacterized protein</fullName>
    </submittedName>
</protein>